<dbReference type="Pfam" id="PF02450">
    <property type="entry name" value="LCAT"/>
    <property type="match status" value="1"/>
</dbReference>
<evidence type="ECO:0000313" key="2">
    <source>
        <dbReference type="Proteomes" id="UP000436088"/>
    </source>
</evidence>
<dbReference type="InterPro" id="IPR029058">
    <property type="entry name" value="AB_hydrolase_fold"/>
</dbReference>
<dbReference type="SUPFAM" id="SSF53474">
    <property type="entry name" value="alpha/beta-Hydrolases"/>
    <property type="match status" value="1"/>
</dbReference>
<dbReference type="Gene3D" id="3.40.50.1820">
    <property type="entry name" value="alpha/beta hydrolase"/>
    <property type="match status" value="1"/>
</dbReference>
<dbReference type="EMBL" id="VEPZ02000225">
    <property type="protein sequence ID" value="KAE8729556.1"/>
    <property type="molecule type" value="Genomic_DNA"/>
</dbReference>
<sequence>MVSGYVSPGSFAVCKGKPYSFPGSFVVSKALQFPQVPLLCARVSLTVSPGSFAVCKGKLYSFPGSFAVCKGKPYSSPRSLCCVQGVSLTISPGSFAMCKYKTLSFLHAPLLCAQVGRSGGPNVTSRIGSDYPHRIDKLMDGLKVKLETAYKASGGRKVNIISHSMGGLLVMCFISLHNEQHLLEMMPIPDVTDPDYTNWLSNNTMIMPYLINSMIPEVEENFLLYW</sequence>
<protein>
    <submittedName>
        <fullName evidence="1">Uncharacterized protein</fullName>
    </submittedName>
</protein>
<dbReference type="PANTHER" id="PTHR11440">
    <property type="entry name" value="LECITHIN-CHOLESTEROL ACYLTRANSFERASE-RELATED"/>
    <property type="match status" value="1"/>
</dbReference>
<dbReference type="GO" id="GO:0006629">
    <property type="term" value="P:lipid metabolic process"/>
    <property type="evidence" value="ECO:0007669"/>
    <property type="project" value="InterPro"/>
</dbReference>
<keyword evidence="2" id="KW-1185">Reference proteome</keyword>
<proteinExistence type="predicted"/>
<comment type="caution">
    <text evidence="1">The sequence shown here is derived from an EMBL/GenBank/DDBJ whole genome shotgun (WGS) entry which is preliminary data.</text>
</comment>
<dbReference type="InterPro" id="IPR003386">
    <property type="entry name" value="LACT/PDAT_acylTrfase"/>
</dbReference>
<gene>
    <name evidence="1" type="ORF">F3Y22_tig00003518pilonHSYRG00022</name>
</gene>
<evidence type="ECO:0000313" key="1">
    <source>
        <dbReference type="EMBL" id="KAE8729556.1"/>
    </source>
</evidence>
<reference evidence="1" key="1">
    <citation type="submission" date="2019-09" db="EMBL/GenBank/DDBJ databases">
        <title>Draft genome information of white flower Hibiscus syriacus.</title>
        <authorList>
            <person name="Kim Y.-M."/>
        </authorList>
    </citation>
    <scope>NUCLEOTIDE SEQUENCE [LARGE SCALE GENOMIC DNA]</scope>
    <source>
        <strain evidence="1">YM2019G1</strain>
    </source>
</reference>
<dbReference type="GO" id="GO:0008374">
    <property type="term" value="F:O-acyltransferase activity"/>
    <property type="evidence" value="ECO:0007669"/>
    <property type="project" value="InterPro"/>
</dbReference>
<name>A0A6A3CL48_HIBSY</name>
<dbReference type="Proteomes" id="UP000436088">
    <property type="component" value="Unassembled WGS sequence"/>
</dbReference>
<dbReference type="AlphaFoldDB" id="A0A6A3CL48"/>
<organism evidence="1 2">
    <name type="scientific">Hibiscus syriacus</name>
    <name type="common">Rose of Sharon</name>
    <dbReference type="NCBI Taxonomy" id="106335"/>
    <lineage>
        <taxon>Eukaryota</taxon>
        <taxon>Viridiplantae</taxon>
        <taxon>Streptophyta</taxon>
        <taxon>Embryophyta</taxon>
        <taxon>Tracheophyta</taxon>
        <taxon>Spermatophyta</taxon>
        <taxon>Magnoliopsida</taxon>
        <taxon>eudicotyledons</taxon>
        <taxon>Gunneridae</taxon>
        <taxon>Pentapetalae</taxon>
        <taxon>rosids</taxon>
        <taxon>malvids</taxon>
        <taxon>Malvales</taxon>
        <taxon>Malvaceae</taxon>
        <taxon>Malvoideae</taxon>
        <taxon>Hibiscus</taxon>
    </lineage>
</organism>
<accession>A0A6A3CL48</accession>